<dbReference type="Gene3D" id="2.40.10.270">
    <property type="entry name" value="Bacteriophage SPP1 head-tail adaptor protein"/>
    <property type="match status" value="1"/>
</dbReference>
<dbReference type="Pfam" id="PF05521">
    <property type="entry name" value="Phage_HCP"/>
    <property type="match status" value="1"/>
</dbReference>
<accession>A0A261S6C2</accession>
<keyword evidence="3" id="KW-1185">Reference proteome</keyword>
<evidence type="ECO:0000313" key="3">
    <source>
        <dbReference type="Proteomes" id="UP000216020"/>
    </source>
</evidence>
<comment type="caution">
    <text evidence="2">The sequence shown here is derived from an EMBL/GenBank/DDBJ whole genome shotgun (WGS) entry which is preliminary data.</text>
</comment>
<dbReference type="EMBL" id="NEVM01000005">
    <property type="protein sequence ID" value="OZI32537.1"/>
    <property type="molecule type" value="Genomic_DNA"/>
</dbReference>
<dbReference type="Proteomes" id="UP000216020">
    <property type="component" value="Unassembled WGS sequence"/>
</dbReference>
<organism evidence="2 3">
    <name type="scientific">Bordetella genomosp. 10</name>
    <dbReference type="NCBI Taxonomy" id="1416804"/>
    <lineage>
        <taxon>Bacteria</taxon>
        <taxon>Pseudomonadati</taxon>
        <taxon>Pseudomonadota</taxon>
        <taxon>Betaproteobacteria</taxon>
        <taxon>Burkholderiales</taxon>
        <taxon>Alcaligenaceae</taxon>
        <taxon>Bordetella</taxon>
    </lineage>
</organism>
<protein>
    <submittedName>
        <fullName evidence="2">Head-tail adaptor protein</fullName>
    </submittedName>
</protein>
<evidence type="ECO:0000313" key="2">
    <source>
        <dbReference type="EMBL" id="OZI32537.1"/>
    </source>
</evidence>
<name>A0A261S6C2_9BORD</name>
<reference evidence="3" key="1">
    <citation type="submission" date="2017-05" db="EMBL/GenBank/DDBJ databases">
        <title>Complete and WGS of Bordetella genogroups.</title>
        <authorList>
            <person name="Spilker T."/>
            <person name="Lipuma J."/>
        </authorList>
    </citation>
    <scope>NUCLEOTIDE SEQUENCE [LARGE SCALE GENOMIC DNA]</scope>
    <source>
        <strain evidence="3">AU16122</strain>
    </source>
</reference>
<dbReference type="InterPro" id="IPR038666">
    <property type="entry name" value="SSP1_head-tail_sf"/>
</dbReference>
<dbReference type="InterPro" id="IPR008767">
    <property type="entry name" value="Phage_SPP1_head-tail_adaptor"/>
</dbReference>
<dbReference type="AlphaFoldDB" id="A0A261S6C2"/>
<feature type="region of interest" description="Disordered" evidence="1">
    <location>
        <begin position="1"/>
        <end position="24"/>
    </location>
</feature>
<proteinExistence type="predicted"/>
<sequence length="116" mass="13174">MAAGSLNRRVRLQHPQQRENPANEADLEWVEFASAWASIRHTSGLKALIAGADRPIVRASVRLRYRRDVSMGMRLVHGDDHYVVEAVLPDEDRREYVDLVCRLLSPREVESDEAGP</sequence>
<evidence type="ECO:0000256" key="1">
    <source>
        <dbReference type="SAM" id="MobiDB-lite"/>
    </source>
</evidence>
<gene>
    <name evidence="2" type="ORF">CAL29_28095</name>
</gene>
<dbReference type="NCBIfam" id="TIGR01563">
    <property type="entry name" value="gp16_SPP1"/>
    <property type="match status" value="1"/>
</dbReference>
<dbReference type="OrthoDB" id="5460234at2"/>